<dbReference type="InterPro" id="IPR019660">
    <property type="entry name" value="Put_sensory_transdc_reg_YbjN"/>
</dbReference>
<sequence>MVRYLLLAAAALLIGTGAQAEEKAASRTPAKIRNPSAPLASLNAEELVPILSQMDLDYEGVTLPRGDKALLVRSPEGHRFQITPLSCDKEGRCRGVHFVTLFETGADRRTVAAFNERYAFVSAGVSRDDIAYLTRYEIADYGMPAGNFATSIDVFLKTAELFAEHLSDSPRGLKQAPDGSDLAAHSLNRQGLARAIPVAVKGGIAPPHSHAVAFEETLDIVETYVRAEAVYPGRIVNELGQ</sequence>
<dbReference type="Pfam" id="PF10722">
    <property type="entry name" value="YbjN"/>
    <property type="match status" value="1"/>
</dbReference>
<evidence type="ECO:0000313" key="2">
    <source>
        <dbReference type="EMBL" id="MCQ8185811.1"/>
    </source>
</evidence>
<dbReference type="EMBL" id="JANIBC010000008">
    <property type="protein sequence ID" value="MCQ8185811.1"/>
    <property type="molecule type" value="Genomic_DNA"/>
</dbReference>
<dbReference type="RefSeq" id="WP_256619699.1">
    <property type="nucleotide sequence ID" value="NZ_JANIBC010000008.1"/>
</dbReference>
<reference evidence="2" key="1">
    <citation type="submission" date="2022-07" db="EMBL/GenBank/DDBJ databases">
        <title>Parvularcula maris sp. nov., an algicidal bacterium isolated from seawater.</title>
        <authorList>
            <person name="Li F."/>
        </authorList>
    </citation>
    <scope>NUCLEOTIDE SEQUENCE</scope>
    <source>
        <strain evidence="2">BGMRC 0090</strain>
    </source>
</reference>
<dbReference type="Proteomes" id="UP001142610">
    <property type="component" value="Unassembled WGS sequence"/>
</dbReference>
<gene>
    <name evidence="2" type="ORF">NOG11_10435</name>
</gene>
<keyword evidence="3" id="KW-1185">Reference proteome</keyword>
<accession>A0A9X2L9Y6</accession>
<evidence type="ECO:0000313" key="3">
    <source>
        <dbReference type="Proteomes" id="UP001142610"/>
    </source>
</evidence>
<proteinExistence type="predicted"/>
<protein>
    <submittedName>
        <fullName evidence="2">YbjN domain-containing protein</fullName>
    </submittedName>
</protein>
<name>A0A9X2L9Y6_9PROT</name>
<organism evidence="2 3">
    <name type="scientific">Parvularcula maris</name>
    <dbReference type="NCBI Taxonomy" id="2965077"/>
    <lineage>
        <taxon>Bacteria</taxon>
        <taxon>Pseudomonadati</taxon>
        <taxon>Pseudomonadota</taxon>
        <taxon>Alphaproteobacteria</taxon>
        <taxon>Parvularculales</taxon>
        <taxon>Parvularculaceae</taxon>
        <taxon>Parvularcula</taxon>
    </lineage>
</organism>
<feature type="chain" id="PRO_5040781201" evidence="1">
    <location>
        <begin position="21"/>
        <end position="241"/>
    </location>
</feature>
<feature type="signal peptide" evidence="1">
    <location>
        <begin position="1"/>
        <end position="20"/>
    </location>
</feature>
<comment type="caution">
    <text evidence="2">The sequence shown here is derived from an EMBL/GenBank/DDBJ whole genome shotgun (WGS) entry which is preliminary data.</text>
</comment>
<keyword evidence="1" id="KW-0732">Signal</keyword>
<evidence type="ECO:0000256" key="1">
    <source>
        <dbReference type="SAM" id="SignalP"/>
    </source>
</evidence>
<dbReference type="AlphaFoldDB" id="A0A9X2L9Y6"/>